<dbReference type="Proteomes" id="UP000243688">
    <property type="component" value="Unassembled WGS sequence"/>
</dbReference>
<keyword evidence="2 4" id="KW-0547">Nucleotide-binding</keyword>
<dbReference type="EMBL" id="MOXJ01000015">
    <property type="protein sequence ID" value="PDO10328.1"/>
    <property type="molecule type" value="Genomic_DNA"/>
</dbReference>
<dbReference type="InterPro" id="IPR003959">
    <property type="entry name" value="ATPase_AAA_core"/>
</dbReference>
<evidence type="ECO:0000313" key="6">
    <source>
        <dbReference type="EMBL" id="PDO10328.1"/>
    </source>
</evidence>
<accession>A0A2A6DZ35</accession>
<dbReference type="InterPro" id="IPR050221">
    <property type="entry name" value="26S_Proteasome_ATPase"/>
</dbReference>
<evidence type="ECO:0000259" key="5">
    <source>
        <dbReference type="SMART" id="SM00382"/>
    </source>
</evidence>
<dbReference type="PANTHER" id="PTHR23073">
    <property type="entry name" value="26S PROTEASOME REGULATORY SUBUNIT"/>
    <property type="match status" value="1"/>
</dbReference>
<dbReference type="AlphaFoldDB" id="A0A2A6DZ35"/>
<dbReference type="SMART" id="SM00382">
    <property type="entry name" value="AAA"/>
    <property type="match status" value="1"/>
</dbReference>
<reference evidence="6 7" key="1">
    <citation type="submission" date="2016-12" db="EMBL/GenBank/DDBJ databases">
        <title>Candidatus Reconcilibacillus cellulovorans genome.</title>
        <authorList>
            <person name="Kolinko S."/>
            <person name="Wu Y.-W."/>
            <person name="Tachea F."/>
            <person name="Denzel E."/>
            <person name="Hiras J."/>
            <person name="Baecker N."/>
            <person name="Chan L.J."/>
            <person name="Eichorst S.A."/>
            <person name="Frey D."/>
            <person name="Adams P.D."/>
            <person name="Pray T."/>
            <person name="Tanjore D."/>
            <person name="Petzold C.J."/>
            <person name="Gladden J.M."/>
            <person name="Simmons B.A."/>
            <person name="Singer S.W."/>
        </authorList>
    </citation>
    <scope>NUCLEOTIDE SEQUENCE [LARGE SCALE GENOMIC DNA]</scope>
    <source>
        <strain evidence="6">JTherm</strain>
    </source>
</reference>
<evidence type="ECO:0000256" key="1">
    <source>
        <dbReference type="ARBA" id="ARBA00006914"/>
    </source>
</evidence>
<dbReference type="InterPro" id="IPR027417">
    <property type="entry name" value="P-loop_NTPase"/>
</dbReference>
<dbReference type="GO" id="GO:0016887">
    <property type="term" value="F:ATP hydrolysis activity"/>
    <property type="evidence" value="ECO:0007669"/>
    <property type="project" value="InterPro"/>
</dbReference>
<dbReference type="InterPro" id="IPR003960">
    <property type="entry name" value="ATPase_AAA_CS"/>
</dbReference>
<evidence type="ECO:0000256" key="2">
    <source>
        <dbReference type="ARBA" id="ARBA00022741"/>
    </source>
</evidence>
<proteinExistence type="inferred from homology"/>
<keyword evidence="3 4" id="KW-0067">ATP-binding</keyword>
<dbReference type="GO" id="GO:0005524">
    <property type="term" value="F:ATP binding"/>
    <property type="evidence" value="ECO:0007669"/>
    <property type="project" value="UniProtKB-KW"/>
</dbReference>
<comment type="similarity">
    <text evidence="1 4">Belongs to the AAA ATPase family.</text>
</comment>
<sequence length="325" mass="37110">MARADLLLNLVVAGSKGDAQLFRRTVEALIAEERSKQHHVLADRLAESLKSLTSSREAPGFLNEGTRNLLYEIVPKKDLDDLILPENVRNACVELIEEQHRCDLLRSYNLEPRHRVILVGPPGNGKTSLAEALAGALMVPMYIVRYEGIVGSYLGETANRLKRLFEFVRTQRCVLFFDEFDAIGKERGDKHETGEIKRVVSSLLLQIDDLPSHVVVVTATNHPELLDKAVWRRFQLRLFLPKPEKPQIEAWLERFRASFDRPLGHSVRTIAEKLYGLSFSEIEEFGLDVRRRYVLSLPDSDLRSIVRSCLKQWEGRFQPEGQGEK</sequence>
<comment type="caution">
    <text evidence="6">The sequence shown here is derived from an EMBL/GenBank/DDBJ whole genome shotgun (WGS) entry which is preliminary data.</text>
</comment>
<evidence type="ECO:0000256" key="3">
    <source>
        <dbReference type="ARBA" id="ARBA00022840"/>
    </source>
</evidence>
<dbReference type="Pfam" id="PF00004">
    <property type="entry name" value="AAA"/>
    <property type="match status" value="1"/>
</dbReference>
<feature type="domain" description="AAA+ ATPase" evidence="5">
    <location>
        <begin position="112"/>
        <end position="244"/>
    </location>
</feature>
<organism evidence="6 7">
    <name type="scientific">Candidatus Reconcilbacillus cellulovorans</name>
    <dbReference type="NCBI Taxonomy" id="1906605"/>
    <lineage>
        <taxon>Bacteria</taxon>
        <taxon>Bacillati</taxon>
        <taxon>Bacillota</taxon>
        <taxon>Bacilli</taxon>
        <taxon>Bacillales</taxon>
        <taxon>Paenibacillaceae</taxon>
        <taxon>Candidatus Reconcilbacillus</taxon>
    </lineage>
</organism>
<dbReference type="InterPro" id="IPR003593">
    <property type="entry name" value="AAA+_ATPase"/>
</dbReference>
<evidence type="ECO:0000256" key="4">
    <source>
        <dbReference type="RuleBase" id="RU003651"/>
    </source>
</evidence>
<dbReference type="CDD" id="cd19481">
    <property type="entry name" value="RecA-like_protease"/>
    <property type="match status" value="1"/>
</dbReference>
<dbReference type="SUPFAM" id="SSF52540">
    <property type="entry name" value="P-loop containing nucleoside triphosphate hydrolases"/>
    <property type="match status" value="1"/>
</dbReference>
<name>A0A2A6DZ35_9BACL</name>
<dbReference type="Gene3D" id="3.40.50.300">
    <property type="entry name" value="P-loop containing nucleotide triphosphate hydrolases"/>
    <property type="match status" value="1"/>
</dbReference>
<gene>
    <name evidence="6" type="ORF">BLM47_07280</name>
</gene>
<evidence type="ECO:0000313" key="7">
    <source>
        <dbReference type="Proteomes" id="UP000243688"/>
    </source>
</evidence>
<protein>
    <submittedName>
        <fullName evidence="6">AAA family ATPase</fullName>
    </submittedName>
</protein>
<dbReference type="PROSITE" id="PS00674">
    <property type="entry name" value="AAA"/>
    <property type="match status" value="1"/>
</dbReference>